<evidence type="ECO:0000256" key="4">
    <source>
        <dbReference type="ARBA" id="ARBA00022448"/>
    </source>
</evidence>
<keyword evidence="9 14" id="KW-1133">Transmembrane helix</keyword>
<keyword evidence="5" id="KW-0679">Respiratory chain</keyword>
<keyword evidence="6 14" id="KW-0812">Transmembrane</keyword>
<evidence type="ECO:0000256" key="9">
    <source>
        <dbReference type="ARBA" id="ARBA00022989"/>
    </source>
</evidence>
<evidence type="ECO:0000256" key="10">
    <source>
        <dbReference type="ARBA" id="ARBA00023002"/>
    </source>
</evidence>
<dbReference type="InterPro" id="IPR002680">
    <property type="entry name" value="AOX"/>
</dbReference>
<protein>
    <recommendedName>
        <fullName evidence="17">Ubiquinol oxidase</fullName>
    </recommendedName>
</protein>
<organism evidence="15 16">
    <name type="scientific">Cyanidium caldarium</name>
    <name type="common">Red alga</name>
    <dbReference type="NCBI Taxonomy" id="2771"/>
    <lineage>
        <taxon>Eukaryota</taxon>
        <taxon>Rhodophyta</taxon>
        <taxon>Bangiophyceae</taxon>
        <taxon>Cyanidiales</taxon>
        <taxon>Cyanidiaceae</taxon>
        <taxon>Cyanidium</taxon>
    </lineage>
</organism>
<comment type="similarity">
    <text evidence="3">Belongs to the alternative oxidase family.</text>
</comment>
<feature type="region of interest" description="Disordered" evidence="13">
    <location>
        <begin position="320"/>
        <end position="378"/>
    </location>
</feature>
<evidence type="ECO:0000256" key="5">
    <source>
        <dbReference type="ARBA" id="ARBA00022660"/>
    </source>
</evidence>
<proteinExistence type="inferred from homology"/>
<dbReference type="InterPro" id="IPR038659">
    <property type="entry name" value="AOX_sf"/>
</dbReference>
<dbReference type="Proteomes" id="UP001301350">
    <property type="component" value="Unassembled WGS sequence"/>
</dbReference>
<evidence type="ECO:0000256" key="14">
    <source>
        <dbReference type="SAM" id="Phobius"/>
    </source>
</evidence>
<evidence type="ECO:0000256" key="3">
    <source>
        <dbReference type="ARBA" id="ARBA00008388"/>
    </source>
</evidence>
<evidence type="ECO:0000256" key="13">
    <source>
        <dbReference type="SAM" id="MobiDB-lite"/>
    </source>
</evidence>
<dbReference type="AlphaFoldDB" id="A0AAV9IP53"/>
<accession>A0AAV9IP53</accession>
<evidence type="ECO:0000256" key="7">
    <source>
        <dbReference type="ARBA" id="ARBA00022723"/>
    </source>
</evidence>
<dbReference type="GO" id="GO:0010230">
    <property type="term" value="P:alternative respiration"/>
    <property type="evidence" value="ECO:0007669"/>
    <property type="project" value="TreeGrafter"/>
</dbReference>
<dbReference type="Gene3D" id="1.20.1260.140">
    <property type="entry name" value="Alternative oxidase"/>
    <property type="match status" value="1"/>
</dbReference>
<comment type="cofactor">
    <cofactor evidence="1">
        <name>Fe cation</name>
        <dbReference type="ChEBI" id="CHEBI:24875"/>
    </cofactor>
</comment>
<name>A0AAV9IP53_CYACA</name>
<dbReference type="GO" id="GO:0009916">
    <property type="term" value="F:alternative oxidase activity"/>
    <property type="evidence" value="ECO:0007669"/>
    <property type="project" value="InterPro"/>
</dbReference>
<dbReference type="GO" id="GO:0046872">
    <property type="term" value="F:metal ion binding"/>
    <property type="evidence" value="ECO:0007669"/>
    <property type="project" value="UniProtKB-KW"/>
</dbReference>
<dbReference type="PANTHER" id="PTHR31803:SF19">
    <property type="entry name" value="UBIQUINOL OXIDASE"/>
    <property type="match status" value="1"/>
</dbReference>
<keyword evidence="16" id="KW-1185">Reference proteome</keyword>
<keyword evidence="7" id="KW-0479">Metal-binding</keyword>
<evidence type="ECO:0000256" key="2">
    <source>
        <dbReference type="ARBA" id="ARBA00004370"/>
    </source>
</evidence>
<keyword evidence="12 14" id="KW-0472">Membrane</keyword>
<keyword evidence="10" id="KW-0560">Oxidoreductase</keyword>
<keyword evidence="4" id="KW-0813">Transport</keyword>
<comment type="subcellular location">
    <subcellularLocation>
        <location evidence="2">Membrane</location>
    </subcellularLocation>
</comment>
<dbReference type="GO" id="GO:0005739">
    <property type="term" value="C:mitochondrion"/>
    <property type="evidence" value="ECO:0007669"/>
    <property type="project" value="TreeGrafter"/>
</dbReference>
<feature type="region of interest" description="Disordered" evidence="13">
    <location>
        <begin position="1"/>
        <end position="20"/>
    </location>
</feature>
<reference evidence="15 16" key="1">
    <citation type="submission" date="2022-07" db="EMBL/GenBank/DDBJ databases">
        <title>Genome-wide signatures of adaptation to extreme environments.</title>
        <authorList>
            <person name="Cho C.H."/>
            <person name="Yoon H.S."/>
        </authorList>
    </citation>
    <scope>NUCLEOTIDE SEQUENCE [LARGE SCALE GENOMIC DNA]</scope>
    <source>
        <strain evidence="15 16">DBV 063 E5</strain>
    </source>
</reference>
<keyword evidence="8" id="KW-0249">Electron transport</keyword>
<evidence type="ECO:0000313" key="15">
    <source>
        <dbReference type="EMBL" id="KAK4534132.1"/>
    </source>
</evidence>
<comment type="caution">
    <text evidence="15">The sequence shown here is derived from an EMBL/GenBank/DDBJ whole genome shotgun (WGS) entry which is preliminary data.</text>
</comment>
<dbReference type="EMBL" id="JANCYW010000001">
    <property type="protein sequence ID" value="KAK4534132.1"/>
    <property type="molecule type" value="Genomic_DNA"/>
</dbReference>
<evidence type="ECO:0000256" key="1">
    <source>
        <dbReference type="ARBA" id="ARBA00001962"/>
    </source>
</evidence>
<gene>
    <name evidence="15" type="ORF">CDCA_CDCA01G0157</name>
</gene>
<evidence type="ECO:0008006" key="17">
    <source>
        <dbReference type="Google" id="ProtNLM"/>
    </source>
</evidence>
<keyword evidence="11" id="KW-0408">Iron</keyword>
<sequence>MQARGADDTGDVSSGNEKRGKSLLPPLPYVAVFERLRTERMGNALVLGVRNFVRESRGIALDAWDRLRGVNEAERLPGALQLKLDDEGVRRREQQRDAETGYLTRAPWLSRVPYQLACAFLDLAFTHRPISRFWFLETVARMPYFSYLSVLHLYETFNWLHLAELRKIHFEEEWNEMHHLLIMSALGGDERWLDRFLAYHLSVIYYWLLVALYIVAPAMSYNFSELLEKHAVDTYSQFLEENAERLRNLPAPEIAMRYYATDNLFQFGEHAVLGGEGKMRTRPPVASLYDVFVNIRDDEDEHVRTMVACQDYDKVARLSSSPHLRQVAKESAEIGDGSGHLPGEASRSAWKAWADRVNAPSSTSSSSRQTADREADGQ</sequence>
<dbReference type="Pfam" id="PF01786">
    <property type="entry name" value="AOX"/>
    <property type="match status" value="1"/>
</dbReference>
<dbReference type="PANTHER" id="PTHR31803">
    <property type="entry name" value="ALTERNATIVE OXIDASE"/>
    <property type="match status" value="1"/>
</dbReference>
<feature type="transmembrane region" description="Helical" evidence="14">
    <location>
        <begin position="196"/>
        <end position="216"/>
    </location>
</feature>
<evidence type="ECO:0000256" key="6">
    <source>
        <dbReference type="ARBA" id="ARBA00022692"/>
    </source>
</evidence>
<evidence type="ECO:0000256" key="8">
    <source>
        <dbReference type="ARBA" id="ARBA00022982"/>
    </source>
</evidence>
<evidence type="ECO:0000256" key="12">
    <source>
        <dbReference type="ARBA" id="ARBA00023136"/>
    </source>
</evidence>
<dbReference type="GO" id="GO:0016020">
    <property type="term" value="C:membrane"/>
    <property type="evidence" value="ECO:0007669"/>
    <property type="project" value="UniProtKB-SubCell"/>
</dbReference>
<evidence type="ECO:0000313" key="16">
    <source>
        <dbReference type="Proteomes" id="UP001301350"/>
    </source>
</evidence>
<evidence type="ECO:0000256" key="11">
    <source>
        <dbReference type="ARBA" id="ARBA00023004"/>
    </source>
</evidence>